<feature type="region of interest" description="Disordered" evidence="1">
    <location>
        <begin position="81"/>
        <end position="100"/>
    </location>
</feature>
<evidence type="ECO:0000256" key="1">
    <source>
        <dbReference type="SAM" id="MobiDB-lite"/>
    </source>
</evidence>
<name>A0A6A3BJ50_HIBSY</name>
<dbReference type="EMBL" id="VEPZ02000850">
    <property type="protein sequence ID" value="KAE8716305.1"/>
    <property type="molecule type" value="Genomic_DNA"/>
</dbReference>
<accession>A0A6A3BJ50</accession>
<keyword evidence="3" id="KW-1185">Reference proteome</keyword>
<gene>
    <name evidence="2" type="ORF">F3Y22_tig00110126pilonHSYRG00074</name>
</gene>
<protein>
    <submittedName>
        <fullName evidence="2">Uncharacterized protein</fullName>
    </submittedName>
</protein>
<dbReference type="Proteomes" id="UP000436088">
    <property type="component" value="Unassembled WGS sequence"/>
</dbReference>
<reference evidence="2" key="1">
    <citation type="submission" date="2019-09" db="EMBL/GenBank/DDBJ databases">
        <title>Draft genome information of white flower Hibiscus syriacus.</title>
        <authorList>
            <person name="Kim Y.-M."/>
        </authorList>
    </citation>
    <scope>NUCLEOTIDE SEQUENCE [LARGE SCALE GENOMIC DNA]</scope>
    <source>
        <strain evidence="2">YM2019G1</strain>
    </source>
</reference>
<sequence>MNEILVRVGRIERIQEQLVKTQHEMIDEARKFQVESKKHMSKLMSMMITVLHGEKSLEDHIMQENIKTSSENMNVSGAANAMTTSGQEPIRERYNPSQLQKSSTILKNMTETMHGKEKVEGETANTKVEPDSKKRGMEEVQIPVKKAKNNRKKKKRIPLILIPISYSDLFPFLFESGLLTPIPLMPNTYLHPDWQGLLYFENGKPKLPESSKLVDEGRSPNRCLSHGASKRLNHQNEHLNDQSQSLQYGHNNGKGKVRSKEFLYNKLYPRLLQAQLLAQRLAKPLLPLIQVGIMRKFIENIMLEPKDTLSRIAATSSDKSEIFWLMEL</sequence>
<dbReference type="AlphaFoldDB" id="A0A6A3BJ50"/>
<comment type="caution">
    <text evidence="2">The sequence shown here is derived from an EMBL/GenBank/DDBJ whole genome shotgun (WGS) entry which is preliminary data.</text>
</comment>
<organism evidence="2 3">
    <name type="scientific">Hibiscus syriacus</name>
    <name type="common">Rose of Sharon</name>
    <dbReference type="NCBI Taxonomy" id="106335"/>
    <lineage>
        <taxon>Eukaryota</taxon>
        <taxon>Viridiplantae</taxon>
        <taxon>Streptophyta</taxon>
        <taxon>Embryophyta</taxon>
        <taxon>Tracheophyta</taxon>
        <taxon>Spermatophyta</taxon>
        <taxon>Magnoliopsida</taxon>
        <taxon>eudicotyledons</taxon>
        <taxon>Gunneridae</taxon>
        <taxon>Pentapetalae</taxon>
        <taxon>rosids</taxon>
        <taxon>malvids</taxon>
        <taxon>Malvales</taxon>
        <taxon>Malvaceae</taxon>
        <taxon>Malvoideae</taxon>
        <taxon>Hibiscus</taxon>
    </lineage>
</organism>
<feature type="region of interest" description="Disordered" evidence="1">
    <location>
        <begin position="116"/>
        <end position="136"/>
    </location>
</feature>
<evidence type="ECO:0000313" key="2">
    <source>
        <dbReference type="EMBL" id="KAE8716305.1"/>
    </source>
</evidence>
<evidence type="ECO:0000313" key="3">
    <source>
        <dbReference type="Proteomes" id="UP000436088"/>
    </source>
</evidence>
<proteinExistence type="predicted"/>